<keyword evidence="2" id="KW-1185">Reference proteome</keyword>
<evidence type="ECO:0000313" key="1">
    <source>
        <dbReference type="EMBL" id="KAI9386126.1"/>
    </source>
</evidence>
<reference evidence="1 2" key="1">
    <citation type="journal article" date="2006" name="Science">
        <title>The genome of black cottonwood, Populus trichocarpa (Torr. &amp; Gray).</title>
        <authorList>
            <person name="Tuskan G.A."/>
            <person name="Difazio S."/>
            <person name="Jansson S."/>
            <person name="Bohlmann J."/>
            <person name="Grigoriev I."/>
            <person name="Hellsten U."/>
            <person name="Putnam N."/>
            <person name="Ralph S."/>
            <person name="Rombauts S."/>
            <person name="Salamov A."/>
            <person name="Schein J."/>
            <person name="Sterck L."/>
            <person name="Aerts A."/>
            <person name="Bhalerao R.R."/>
            <person name="Bhalerao R.P."/>
            <person name="Blaudez D."/>
            <person name="Boerjan W."/>
            <person name="Brun A."/>
            <person name="Brunner A."/>
            <person name="Busov V."/>
            <person name="Campbell M."/>
            <person name="Carlson J."/>
            <person name="Chalot M."/>
            <person name="Chapman J."/>
            <person name="Chen G.L."/>
            <person name="Cooper D."/>
            <person name="Coutinho P.M."/>
            <person name="Couturier J."/>
            <person name="Covert S."/>
            <person name="Cronk Q."/>
            <person name="Cunningham R."/>
            <person name="Davis J."/>
            <person name="Degroeve S."/>
            <person name="Dejardin A."/>
            <person name="Depamphilis C."/>
            <person name="Detter J."/>
            <person name="Dirks B."/>
            <person name="Dubchak I."/>
            <person name="Duplessis S."/>
            <person name="Ehlting J."/>
            <person name="Ellis B."/>
            <person name="Gendler K."/>
            <person name="Goodstein D."/>
            <person name="Gribskov M."/>
            <person name="Grimwood J."/>
            <person name="Groover A."/>
            <person name="Gunter L."/>
            <person name="Hamberger B."/>
            <person name="Heinze B."/>
            <person name="Helariutta Y."/>
            <person name="Henrissat B."/>
            <person name="Holligan D."/>
            <person name="Holt R."/>
            <person name="Huang W."/>
            <person name="Islam-Faridi N."/>
            <person name="Jones S."/>
            <person name="Jones-Rhoades M."/>
            <person name="Jorgensen R."/>
            <person name="Joshi C."/>
            <person name="Kangasjarvi J."/>
            <person name="Karlsson J."/>
            <person name="Kelleher C."/>
            <person name="Kirkpatrick R."/>
            <person name="Kirst M."/>
            <person name="Kohler A."/>
            <person name="Kalluri U."/>
            <person name="Larimer F."/>
            <person name="Leebens-Mack J."/>
            <person name="Leple J.C."/>
            <person name="Locascio P."/>
            <person name="Lou Y."/>
            <person name="Lucas S."/>
            <person name="Martin F."/>
            <person name="Montanini B."/>
            <person name="Napoli C."/>
            <person name="Nelson D.R."/>
            <person name="Nelson C."/>
            <person name="Nieminen K."/>
            <person name="Nilsson O."/>
            <person name="Pereda V."/>
            <person name="Peter G."/>
            <person name="Philippe R."/>
            <person name="Pilate G."/>
            <person name="Poliakov A."/>
            <person name="Razumovskaya J."/>
            <person name="Richardson P."/>
            <person name="Rinaldi C."/>
            <person name="Ritland K."/>
            <person name="Rouze P."/>
            <person name="Ryaboy D."/>
            <person name="Schmutz J."/>
            <person name="Schrader J."/>
            <person name="Segerman B."/>
            <person name="Shin H."/>
            <person name="Siddiqui A."/>
            <person name="Sterky F."/>
            <person name="Terry A."/>
            <person name="Tsai C.J."/>
            <person name="Uberbacher E."/>
            <person name="Unneberg P."/>
            <person name="Vahala J."/>
            <person name="Wall K."/>
            <person name="Wessler S."/>
            <person name="Yang G."/>
            <person name="Yin T."/>
            <person name="Douglas C."/>
            <person name="Marra M."/>
            <person name="Sandberg G."/>
            <person name="Van de Peer Y."/>
            <person name="Rokhsar D."/>
        </authorList>
    </citation>
    <scope>NUCLEOTIDE SEQUENCE [LARGE SCALE GENOMIC DNA]</scope>
    <source>
        <strain evidence="2">cv. Nisqually</strain>
    </source>
</reference>
<sequence>MELLQLPSFHFLIACHIIWFVKGVLSFFLALFHINYHMICVREDLFALFHKFVHFHGC</sequence>
<accession>A0ACC0SBA2</accession>
<protein>
    <submittedName>
        <fullName evidence="1">Uncharacterized protein</fullName>
    </submittedName>
</protein>
<proteinExistence type="predicted"/>
<comment type="caution">
    <text evidence="1">The sequence shown here is derived from an EMBL/GenBank/DDBJ whole genome shotgun (WGS) entry which is preliminary data.</text>
</comment>
<evidence type="ECO:0000313" key="2">
    <source>
        <dbReference type="Proteomes" id="UP000006729"/>
    </source>
</evidence>
<gene>
    <name evidence="1" type="ORF">POPTR_011G155001v4</name>
</gene>
<name>A0ACC0SBA2_POPTR</name>
<dbReference type="EMBL" id="CM009300">
    <property type="protein sequence ID" value="KAI9386126.1"/>
    <property type="molecule type" value="Genomic_DNA"/>
</dbReference>
<dbReference type="Proteomes" id="UP000006729">
    <property type="component" value="Chromosome 11"/>
</dbReference>
<organism evidence="1 2">
    <name type="scientific">Populus trichocarpa</name>
    <name type="common">Western balsam poplar</name>
    <name type="synonym">Populus balsamifera subsp. trichocarpa</name>
    <dbReference type="NCBI Taxonomy" id="3694"/>
    <lineage>
        <taxon>Eukaryota</taxon>
        <taxon>Viridiplantae</taxon>
        <taxon>Streptophyta</taxon>
        <taxon>Embryophyta</taxon>
        <taxon>Tracheophyta</taxon>
        <taxon>Spermatophyta</taxon>
        <taxon>Magnoliopsida</taxon>
        <taxon>eudicotyledons</taxon>
        <taxon>Gunneridae</taxon>
        <taxon>Pentapetalae</taxon>
        <taxon>rosids</taxon>
        <taxon>fabids</taxon>
        <taxon>Malpighiales</taxon>
        <taxon>Salicaceae</taxon>
        <taxon>Saliceae</taxon>
        <taxon>Populus</taxon>
    </lineage>
</organism>